<dbReference type="InterPro" id="IPR036589">
    <property type="entry name" value="HCY_dom_sf"/>
</dbReference>
<evidence type="ECO:0000313" key="7">
    <source>
        <dbReference type="Proteomes" id="UP000017819"/>
    </source>
</evidence>
<dbReference type="STRING" id="631454.N177_1937"/>
<dbReference type="Proteomes" id="UP000017819">
    <property type="component" value="Unassembled WGS sequence"/>
</dbReference>
<feature type="compositionally biased region" description="Acidic residues" evidence="4">
    <location>
        <begin position="310"/>
        <end position="321"/>
    </location>
</feature>
<feature type="binding site" evidence="3">
    <location>
        <position position="343"/>
    </location>
    <ligand>
        <name>Zn(2+)</name>
        <dbReference type="ChEBI" id="CHEBI:29105"/>
    </ligand>
</feature>
<dbReference type="SUPFAM" id="SSF82282">
    <property type="entry name" value="Homocysteine S-methyltransferase"/>
    <property type="match status" value="1"/>
</dbReference>
<dbReference type="AlphaFoldDB" id="V4TG10"/>
<feature type="region of interest" description="Disordered" evidence="4">
    <location>
        <begin position="301"/>
        <end position="321"/>
    </location>
</feature>
<dbReference type="Pfam" id="PF02574">
    <property type="entry name" value="S-methyl_trans"/>
    <property type="match status" value="1"/>
</dbReference>
<name>V4TG10_9HYPH</name>
<evidence type="ECO:0000256" key="1">
    <source>
        <dbReference type="ARBA" id="ARBA00022603"/>
    </source>
</evidence>
<evidence type="ECO:0000256" key="3">
    <source>
        <dbReference type="PROSITE-ProRule" id="PRU00333"/>
    </source>
</evidence>
<comment type="caution">
    <text evidence="6">The sequence shown here is derived from an EMBL/GenBank/DDBJ whole genome shotgun (WGS) entry which is preliminary data.</text>
</comment>
<sequence length="362" mass="39609">MIRSRGHYGPKNDAAYVAASTHMPLRQHPTTFPRCRRGLTNPWNLKGNEMTSFRHALPQLRGEPFLTDGGIETSLIFHHGLDLPLFASYVLLDAEEGRAALKAYYRDYLKLSTARGVGFLLESPTWRCSTGWGARLGHDGEAVAAFNRDAVRLMEELRDETASPAPIVISGNIGPRGDGYAVEQRLTEDEAERYHSHQIRTFADTAADMVTAVTMTHTEEAIGIVRAAGAVDMPVAIAFTTETDGRLPSGETLAEAIEAVDHATGSAAAYYMINCAHPDHFADALEGGDWRARIRGVRANASRKSHAELDESDTLDPGDPEELARDYVRLRRMLPNLSIFGGCCGTDHRHIERIGDACLAAA</sequence>
<dbReference type="EMBL" id="AWXZ01000026">
    <property type="protein sequence ID" value="ESR25063.1"/>
    <property type="molecule type" value="Genomic_DNA"/>
</dbReference>
<evidence type="ECO:0000256" key="4">
    <source>
        <dbReference type="SAM" id="MobiDB-lite"/>
    </source>
</evidence>
<dbReference type="GO" id="GO:0046872">
    <property type="term" value="F:metal ion binding"/>
    <property type="evidence" value="ECO:0007669"/>
    <property type="project" value="UniProtKB-KW"/>
</dbReference>
<gene>
    <name evidence="6" type="ORF">N177_1937</name>
</gene>
<dbReference type="PROSITE" id="PS50970">
    <property type="entry name" value="HCY"/>
    <property type="match status" value="1"/>
</dbReference>
<evidence type="ECO:0000256" key="2">
    <source>
        <dbReference type="ARBA" id="ARBA00022679"/>
    </source>
</evidence>
<feature type="binding site" evidence="3">
    <location>
        <position position="344"/>
    </location>
    <ligand>
        <name>Zn(2+)</name>
        <dbReference type="ChEBI" id="CHEBI:29105"/>
    </ligand>
</feature>
<feature type="binding site" evidence="3">
    <location>
        <position position="275"/>
    </location>
    <ligand>
        <name>Zn(2+)</name>
        <dbReference type="ChEBI" id="CHEBI:29105"/>
    </ligand>
</feature>
<organism evidence="6 7">
    <name type="scientific">Lutibaculum baratangense AMV1</name>
    <dbReference type="NCBI Taxonomy" id="631454"/>
    <lineage>
        <taxon>Bacteria</taxon>
        <taxon>Pseudomonadati</taxon>
        <taxon>Pseudomonadota</taxon>
        <taxon>Alphaproteobacteria</taxon>
        <taxon>Hyphomicrobiales</taxon>
        <taxon>Tepidamorphaceae</taxon>
        <taxon>Lutibaculum</taxon>
    </lineage>
</organism>
<evidence type="ECO:0000313" key="6">
    <source>
        <dbReference type="EMBL" id="ESR25063.1"/>
    </source>
</evidence>
<reference evidence="6 7" key="1">
    <citation type="journal article" date="2014" name="Genome Announc.">
        <title>Draft Genome Sequence of Lutibaculum baratangense Strain AMV1T, Isolated from a Mud Volcano in Andamans, India.</title>
        <authorList>
            <person name="Singh A."/>
            <person name="Sreenivas A."/>
            <person name="Sathyanarayana Reddy G."/>
            <person name="Pinnaka A.K."/>
            <person name="Shivaji S."/>
        </authorList>
    </citation>
    <scope>NUCLEOTIDE SEQUENCE [LARGE SCALE GENOMIC DNA]</scope>
    <source>
        <strain evidence="6 7">AMV1</strain>
    </source>
</reference>
<dbReference type="InterPro" id="IPR003726">
    <property type="entry name" value="HCY_dom"/>
</dbReference>
<keyword evidence="3" id="KW-0862">Zinc</keyword>
<proteinExistence type="predicted"/>
<dbReference type="GO" id="GO:0032259">
    <property type="term" value="P:methylation"/>
    <property type="evidence" value="ECO:0007669"/>
    <property type="project" value="UniProtKB-KW"/>
</dbReference>
<dbReference type="PANTHER" id="PTHR11103:SF18">
    <property type="entry name" value="SLR1189 PROTEIN"/>
    <property type="match status" value="1"/>
</dbReference>
<comment type="cofactor">
    <cofactor evidence="3">
        <name>Zn(2+)</name>
        <dbReference type="ChEBI" id="CHEBI:29105"/>
    </cofactor>
</comment>
<dbReference type="Gene3D" id="3.20.20.330">
    <property type="entry name" value="Homocysteine-binding-like domain"/>
    <property type="match status" value="1"/>
</dbReference>
<keyword evidence="2 3" id="KW-0808">Transferase</keyword>
<dbReference type="PANTHER" id="PTHR11103">
    <property type="entry name" value="SLR1189 PROTEIN"/>
    <property type="match status" value="1"/>
</dbReference>
<keyword evidence="7" id="KW-1185">Reference proteome</keyword>
<feature type="domain" description="Hcy-binding" evidence="5">
    <location>
        <begin position="53"/>
        <end position="358"/>
    </location>
</feature>
<dbReference type="eggNOG" id="COG2040">
    <property type="taxonomic scope" value="Bacteria"/>
</dbReference>
<accession>V4TG10</accession>
<dbReference type="PATRIC" id="fig|631454.5.peg.1915"/>
<dbReference type="GO" id="GO:0008168">
    <property type="term" value="F:methyltransferase activity"/>
    <property type="evidence" value="ECO:0007669"/>
    <property type="project" value="UniProtKB-UniRule"/>
</dbReference>
<keyword evidence="3" id="KW-0479">Metal-binding</keyword>
<evidence type="ECO:0000259" key="5">
    <source>
        <dbReference type="PROSITE" id="PS50970"/>
    </source>
</evidence>
<keyword evidence="1 3" id="KW-0489">Methyltransferase</keyword>
<protein>
    <submittedName>
        <fullName evidence="6">Homocysteine S-methyltransferase</fullName>
    </submittedName>
</protein>